<evidence type="ECO:0000313" key="2">
    <source>
        <dbReference type="EMBL" id="XDQ79464.1"/>
    </source>
</evidence>
<keyword evidence="1" id="KW-0812">Transmembrane</keyword>
<evidence type="ECO:0000256" key="1">
    <source>
        <dbReference type="SAM" id="Phobius"/>
    </source>
</evidence>
<dbReference type="EMBL" id="CP163445">
    <property type="protein sequence ID" value="XDQ79464.1"/>
    <property type="molecule type" value="Genomic_DNA"/>
</dbReference>
<sequence>MRHLIGFLVFGAGMIGLLVASKGVRGWDNWSRRQRIGAAVSGVLILVGLIVKE</sequence>
<dbReference type="RefSeq" id="WP_369183362.1">
    <property type="nucleotide sequence ID" value="NZ_CP163445.1"/>
</dbReference>
<name>A0AB39TJW1_9ACTN</name>
<reference evidence="2" key="1">
    <citation type="submission" date="2024-07" db="EMBL/GenBank/DDBJ databases">
        <authorList>
            <person name="Yu S.T."/>
        </authorList>
    </citation>
    <scope>NUCLEOTIDE SEQUENCE</scope>
    <source>
        <strain evidence="2">Y1</strain>
    </source>
</reference>
<feature type="transmembrane region" description="Helical" evidence="1">
    <location>
        <begin position="36"/>
        <end position="51"/>
    </location>
</feature>
<accession>A0AB39TJW1</accession>
<organism evidence="2">
    <name type="scientific">Streptomyces sp. Y1</name>
    <dbReference type="NCBI Taxonomy" id="3238634"/>
    <lineage>
        <taxon>Bacteria</taxon>
        <taxon>Bacillati</taxon>
        <taxon>Actinomycetota</taxon>
        <taxon>Actinomycetes</taxon>
        <taxon>Kitasatosporales</taxon>
        <taxon>Streptomycetaceae</taxon>
        <taxon>Streptomyces</taxon>
    </lineage>
</organism>
<keyword evidence="1" id="KW-1133">Transmembrane helix</keyword>
<keyword evidence="1" id="KW-0472">Membrane</keyword>
<protein>
    <submittedName>
        <fullName evidence="2">Uncharacterized protein</fullName>
    </submittedName>
</protein>
<gene>
    <name evidence="2" type="ORF">AB2U05_13830</name>
</gene>
<dbReference type="AlphaFoldDB" id="A0AB39TJW1"/>
<proteinExistence type="predicted"/>